<dbReference type="Pfam" id="PF01614">
    <property type="entry name" value="IclR_C"/>
    <property type="match status" value="1"/>
</dbReference>
<evidence type="ECO:0000256" key="6">
    <source>
        <dbReference type="ARBA" id="ARBA00070406"/>
    </source>
</evidence>
<dbReference type="FunFam" id="1.10.10.10:FF:000056">
    <property type="entry name" value="IclR family transcriptional regulator"/>
    <property type="match status" value="1"/>
</dbReference>
<keyword evidence="1" id="KW-0319">Glycerol metabolism</keyword>
<name>A0A0K0X7N9_MYCGD</name>
<dbReference type="Gene3D" id="1.10.10.10">
    <property type="entry name" value="Winged helix-like DNA-binding domain superfamily/Winged helix DNA-binding domain"/>
    <property type="match status" value="1"/>
</dbReference>
<dbReference type="InterPro" id="IPR005471">
    <property type="entry name" value="Tscrpt_reg_IclR_N"/>
</dbReference>
<dbReference type="GO" id="GO:0003700">
    <property type="term" value="F:DNA-binding transcription factor activity"/>
    <property type="evidence" value="ECO:0007669"/>
    <property type="project" value="TreeGrafter"/>
</dbReference>
<keyword evidence="3" id="KW-0238">DNA-binding</keyword>
<keyword evidence="4" id="KW-0804">Transcription</keyword>
<proteinExistence type="predicted"/>
<dbReference type="RefSeq" id="WP_049745818.1">
    <property type="nucleotide sequence ID" value="NZ_CP012150.1"/>
</dbReference>
<dbReference type="PROSITE" id="PS51078">
    <property type="entry name" value="ICLR_ED"/>
    <property type="match status" value="1"/>
</dbReference>
<evidence type="ECO:0000256" key="3">
    <source>
        <dbReference type="ARBA" id="ARBA00023125"/>
    </source>
</evidence>
<dbReference type="InterPro" id="IPR050707">
    <property type="entry name" value="HTH_MetabolicPath_Reg"/>
</dbReference>
<dbReference type="Pfam" id="PF09339">
    <property type="entry name" value="HTH_IclR"/>
    <property type="match status" value="1"/>
</dbReference>
<dbReference type="STRING" id="134601.AFA91_17470"/>
<accession>A0A0K0X7N9</accession>
<comment type="function">
    <text evidence="5">May be an activator protein for the gylABX operon.</text>
</comment>
<evidence type="ECO:0000313" key="10">
    <source>
        <dbReference type="Proteomes" id="UP000062255"/>
    </source>
</evidence>
<evidence type="ECO:0000259" key="7">
    <source>
        <dbReference type="PROSITE" id="PS51077"/>
    </source>
</evidence>
<evidence type="ECO:0000256" key="5">
    <source>
        <dbReference type="ARBA" id="ARBA00058938"/>
    </source>
</evidence>
<dbReference type="PANTHER" id="PTHR30136">
    <property type="entry name" value="HELIX-TURN-HELIX TRANSCRIPTIONAL REGULATOR, ICLR FAMILY"/>
    <property type="match status" value="1"/>
</dbReference>
<dbReference type="AlphaFoldDB" id="A0A0K0X7N9"/>
<dbReference type="InterPro" id="IPR029016">
    <property type="entry name" value="GAF-like_dom_sf"/>
</dbReference>
<dbReference type="GO" id="GO:0006071">
    <property type="term" value="P:glycerol metabolic process"/>
    <property type="evidence" value="ECO:0007669"/>
    <property type="project" value="UniProtKB-KW"/>
</dbReference>
<evidence type="ECO:0000256" key="2">
    <source>
        <dbReference type="ARBA" id="ARBA00023015"/>
    </source>
</evidence>
<keyword evidence="2" id="KW-0805">Transcription regulation</keyword>
<dbReference type="SUPFAM" id="SSF55781">
    <property type="entry name" value="GAF domain-like"/>
    <property type="match status" value="1"/>
</dbReference>
<dbReference type="GO" id="GO:0003677">
    <property type="term" value="F:DNA binding"/>
    <property type="evidence" value="ECO:0007669"/>
    <property type="project" value="UniProtKB-KW"/>
</dbReference>
<dbReference type="KEGG" id="mgo:AFA91_17470"/>
<dbReference type="Proteomes" id="UP000062255">
    <property type="component" value="Chromosome"/>
</dbReference>
<evidence type="ECO:0000256" key="1">
    <source>
        <dbReference type="ARBA" id="ARBA00022798"/>
    </source>
</evidence>
<dbReference type="InterPro" id="IPR036388">
    <property type="entry name" value="WH-like_DNA-bd_sf"/>
</dbReference>
<dbReference type="EMBL" id="CP012150">
    <property type="protein sequence ID" value="AKS33397.1"/>
    <property type="molecule type" value="Genomic_DNA"/>
</dbReference>
<dbReference type="InterPro" id="IPR036390">
    <property type="entry name" value="WH_DNA-bd_sf"/>
</dbReference>
<dbReference type="PATRIC" id="fig|134601.6.peg.3623"/>
<organism evidence="9 10">
    <name type="scientific">Mycolicibacterium goodii</name>
    <name type="common">Mycobacterium goodii</name>
    <dbReference type="NCBI Taxonomy" id="134601"/>
    <lineage>
        <taxon>Bacteria</taxon>
        <taxon>Bacillati</taxon>
        <taxon>Actinomycetota</taxon>
        <taxon>Actinomycetes</taxon>
        <taxon>Mycobacteriales</taxon>
        <taxon>Mycobacteriaceae</taxon>
        <taxon>Mycolicibacterium</taxon>
    </lineage>
</organism>
<feature type="domain" description="IclR-ED" evidence="8">
    <location>
        <begin position="84"/>
        <end position="266"/>
    </location>
</feature>
<dbReference type="OrthoDB" id="8479143at2"/>
<evidence type="ECO:0000259" key="8">
    <source>
        <dbReference type="PROSITE" id="PS51078"/>
    </source>
</evidence>
<gene>
    <name evidence="9" type="ORF">AFA91_17470</name>
</gene>
<reference evidence="9 10" key="1">
    <citation type="submission" date="2015-07" db="EMBL/GenBank/DDBJ databases">
        <title>Complete genome sequence of Mycobacterium goodii X7B, a facultative thermophilic biodesulfurizing bacterium.</title>
        <authorList>
            <person name="Yu B."/>
            <person name="Li F."/>
            <person name="Xu P."/>
        </authorList>
    </citation>
    <scope>NUCLEOTIDE SEQUENCE [LARGE SCALE GENOMIC DNA]</scope>
    <source>
        <strain evidence="9 10">X7B</strain>
    </source>
</reference>
<dbReference type="PROSITE" id="PS51077">
    <property type="entry name" value="HTH_ICLR"/>
    <property type="match status" value="1"/>
</dbReference>
<dbReference type="PANTHER" id="PTHR30136:SF35">
    <property type="entry name" value="HTH-TYPE TRANSCRIPTIONAL REGULATOR RV1719"/>
    <property type="match status" value="1"/>
</dbReference>
<evidence type="ECO:0000313" key="9">
    <source>
        <dbReference type="EMBL" id="AKS33397.1"/>
    </source>
</evidence>
<protein>
    <recommendedName>
        <fullName evidence="6">Glycerol operon regulatory protein</fullName>
    </recommendedName>
</protein>
<dbReference type="SUPFAM" id="SSF46785">
    <property type="entry name" value="Winged helix' DNA-binding domain"/>
    <property type="match status" value="1"/>
</dbReference>
<dbReference type="InterPro" id="IPR014757">
    <property type="entry name" value="Tscrpt_reg_IclR_C"/>
</dbReference>
<feature type="domain" description="HTH iclR-type" evidence="7">
    <location>
        <begin position="21"/>
        <end position="83"/>
    </location>
</feature>
<sequence>MPASAAGPAEDSPEQGQRGIVRSVLSASALLARFTGGRRDLRLSDLAREVGLNVSTAHRLLQTLVASGLLEQDAASDRYSPGPVLIEIANGLLTADRTANTADILTALAARTGESISLGARINGEAVVLLHVPSSHQLRFERKVGDRIALHASALGKALLAWAPEPADDLVRSLTPLSALTAETVTTVRGLTADLRATRDRGYAVSKGEEVPGIRSVGAPVLDSSGVAIAAVEVAGPSDRLRDGDVAEFARILAGGAGAIQHVPDADLLF</sequence>
<dbReference type="Gene3D" id="3.30.450.40">
    <property type="match status" value="1"/>
</dbReference>
<dbReference type="GO" id="GO:0045892">
    <property type="term" value="P:negative regulation of DNA-templated transcription"/>
    <property type="evidence" value="ECO:0007669"/>
    <property type="project" value="TreeGrafter"/>
</dbReference>
<evidence type="ECO:0000256" key="4">
    <source>
        <dbReference type="ARBA" id="ARBA00023163"/>
    </source>
</evidence>
<dbReference type="SMART" id="SM00346">
    <property type="entry name" value="HTH_ICLR"/>
    <property type="match status" value="1"/>
</dbReference>